<keyword evidence="4" id="KW-0676">Redox-active center</keyword>
<dbReference type="PANTHER" id="PTHR42852:SF6">
    <property type="entry name" value="THIOL:DISULFIDE INTERCHANGE PROTEIN DSBE"/>
    <property type="match status" value="1"/>
</dbReference>
<dbReference type="GO" id="GO:0030313">
    <property type="term" value="C:cell envelope"/>
    <property type="evidence" value="ECO:0007669"/>
    <property type="project" value="UniProtKB-SubCell"/>
</dbReference>
<evidence type="ECO:0000256" key="1">
    <source>
        <dbReference type="ARBA" id="ARBA00004196"/>
    </source>
</evidence>
<keyword evidence="3" id="KW-1015">Disulfide bond</keyword>
<dbReference type="GO" id="GO:0017004">
    <property type="term" value="P:cytochrome complex assembly"/>
    <property type="evidence" value="ECO:0007669"/>
    <property type="project" value="UniProtKB-KW"/>
</dbReference>
<evidence type="ECO:0000256" key="2">
    <source>
        <dbReference type="ARBA" id="ARBA00022748"/>
    </source>
</evidence>
<keyword evidence="7" id="KW-1185">Reference proteome</keyword>
<dbReference type="InterPro" id="IPR050553">
    <property type="entry name" value="Thioredoxin_ResA/DsbE_sf"/>
</dbReference>
<comment type="subcellular location">
    <subcellularLocation>
        <location evidence="1">Cell envelope</location>
    </subcellularLocation>
</comment>
<dbReference type="Proteomes" id="UP000247345">
    <property type="component" value="Unassembled WGS sequence"/>
</dbReference>
<evidence type="ECO:0000256" key="3">
    <source>
        <dbReference type="ARBA" id="ARBA00023157"/>
    </source>
</evidence>
<evidence type="ECO:0000313" key="7">
    <source>
        <dbReference type="Proteomes" id="UP000247345"/>
    </source>
</evidence>
<protein>
    <recommendedName>
        <fullName evidence="5">Thioredoxin domain-containing protein</fullName>
    </recommendedName>
</protein>
<keyword evidence="2" id="KW-0201">Cytochrome c-type biogenesis</keyword>
<dbReference type="PANTHER" id="PTHR42852">
    <property type="entry name" value="THIOL:DISULFIDE INTERCHANGE PROTEIN DSBE"/>
    <property type="match status" value="1"/>
</dbReference>
<dbReference type="EMBL" id="MSCK01000001">
    <property type="protein sequence ID" value="PQJ72184.1"/>
    <property type="molecule type" value="Genomic_DNA"/>
</dbReference>
<dbReference type="InterPro" id="IPR013740">
    <property type="entry name" value="Redoxin"/>
</dbReference>
<evidence type="ECO:0000256" key="4">
    <source>
        <dbReference type="ARBA" id="ARBA00023284"/>
    </source>
</evidence>
<proteinExistence type="predicted"/>
<dbReference type="Pfam" id="PF08534">
    <property type="entry name" value="Redoxin"/>
    <property type="match status" value="1"/>
</dbReference>
<dbReference type="PROSITE" id="PS51352">
    <property type="entry name" value="THIOREDOXIN_2"/>
    <property type="match status" value="1"/>
</dbReference>
<sequence>MFSFCTSKDKSTATVEQLTALHNNLLDIIKSKTADSTKTAASKKVIDSFSQVFSFNKLSLSQIKTFNDDGILYKSNALRKELQTRLAELAKSPDIEGAKAASIATVNFPIAENGDQKDYDQNIKWAETYKNFVNHPAIGQLLLLEDNMSTSPFGRLQFLNPKAIGDSNLLQEIVKLLDMPMSKRAAHTAFILFKTANETEVKLSENDIQYIRKKCLKVTTNAITEEDIKKNTNIVSRKKFLSGAYAKHTLLNNPAPELNINWISKGNETELSDFKGKVVILDFWATWCSPCIASFPNIRKLEERYKNYPVEIIGVTSLQGYHLDKENKKRIPAKDQPEIEYEGMPSFMTFLGMTWKVAFTEQEEFNPDFGVTGIPHVAIIDPKGVVRYNMLRPYHAPYLEAEKIDKLLEESGLPFPKDPMTKENYSNVKD</sequence>
<evidence type="ECO:0000313" key="6">
    <source>
        <dbReference type="EMBL" id="PQJ72184.1"/>
    </source>
</evidence>
<reference evidence="6 7" key="1">
    <citation type="submission" date="2016-12" db="EMBL/GenBank/DDBJ databases">
        <title>Trade-off between light-utilization and light-protection in marine flavobacteria.</title>
        <authorList>
            <person name="Kumagai Y."/>
            <person name="Yoshizawa S."/>
            <person name="Kogure K."/>
            <person name="Iwasaki W."/>
        </authorList>
    </citation>
    <scope>NUCLEOTIDE SEQUENCE [LARGE SCALE GENOMIC DNA]</scope>
    <source>
        <strain evidence="6 7">KCTC 12100</strain>
    </source>
</reference>
<evidence type="ECO:0000259" key="5">
    <source>
        <dbReference type="PROSITE" id="PS51352"/>
    </source>
</evidence>
<dbReference type="SUPFAM" id="SSF52833">
    <property type="entry name" value="Thioredoxin-like"/>
    <property type="match status" value="1"/>
</dbReference>
<feature type="domain" description="Thioredoxin" evidence="5">
    <location>
        <begin position="249"/>
        <end position="409"/>
    </location>
</feature>
<dbReference type="GO" id="GO:0016491">
    <property type="term" value="F:oxidoreductase activity"/>
    <property type="evidence" value="ECO:0007669"/>
    <property type="project" value="InterPro"/>
</dbReference>
<name>A0A2P6CB96_9FLAO</name>
<dbReference type="CDD" id="cd02966">
    <property type="entry name" value="TlpA_like_family"/>
    <property type="match status" value="1"/>
</dbReference>
<dbReference type="Gene3D" id="3.40.30.10">
    <property type="entry name" value="Glutaredoxin"/>
    <property type="match status" value="1"/>
</dbReference>
<dbReference type="InterPro" id="IPR036249">
    <property type="entry name" value="Thioredoxin-like_sf"/>
</dbReference>
<accession>A0A2P6CB96</accession>
<organism evidence="6 7">
    <name type="scientific">Polaribacter butkevichii</name>
    <dbReference type="NCBI Taxonomy" id="218490"/>
    <lineage>
        <taxon>Bacteria</taxon>
        <taxon>Pseudomonadati</taxon>
        <taxon>Bacteroidota</taxon>
        <taxon>Flavobacteriia</taxon>
        <taxon>Flavobacteriales</taxon>
        <taxon>Flavobacteriaceae</taxon>
    </lineage>
</organism>
<dbReference type="AlphaFoldDB" id="A0A2P6CB96"/>
<gene>
    <name evidence="6" type="ORF">BTO14_02485</name>
</gene>
<comment type="caution">
    <text evidence="6">The sequence shown here is derived from an EMBL/GenBank/DDBJ whole genome shotgun (WGS) entry which is preliminary data.</text>
</comment>
<dbReference type="InterPro" id="IPR013766">
    <property type="entry name" value="Thioredoxin_domain"/>
</dbReference>